<dbReference type="GO" id="GO:0003700">
    <property type="term" value="F:DNA-binding transcription factor activity"/>
    <property type="evidence" value="ECO:0007669"/>
    <property type="project" value="InterPro"/>
</dbReference>
<dbReference type="Pfam" id="PF12802">
    <property type="entry name" value="MarR_2"/>
    <property type="match status" value="1"/>
</dbReference>
<organism evidence="2 3">
    <name type="scientific">Persicitalea jodogahamensis</name>
    <dbReference type="NCBI Taxonomy" id="402147"/>
    <lineage>
        <taxon>Bacteria</taxon>
        <taxon>Pseudomonadati</taxon>
        <taxon>Bacteroidota</taxon>
        <taxon>Cytophagia</taxon>
        <taxon>Cytophagales</taxon>
        <taxon>Spirosomataceae</taxon>
        <taxon>Persicitalea</taxon>
    </lineage>
</organism>
<dbReference type="InterPro" id="IPR000835">
    <property type="entry name" value="HTH_MarR-typ"/>
</dbReference>
<dbReference type="AlphaFoldDB" id="A0A8J3G897"/>
<dbReference type="InterPro" id="IPR039422">
    <property type="entry name" value="MarR/SlyA-like"/>
</dbReference>
<dbReference type="Proteomes" id="UP000598271">
    <property type="component" value="Unassembled WGS sequence"/>
</dbReference>
<dbReference type="EMBL" id="BMXF01000001">
    <property type="protein sequence ID" value="GHB56960.1"/>
    <property type="molecule type" value="Genomic_DNA"/>
</dbReference>
<dbReference type="PANTHER" id="PTHR33164">
    <property type="entry name" value="TRANSCRIPTIONAL REGULATOR, MARR FAMILY"/>
    <property type="match status" value="1"/>
</dbReference>
<dbReference type="InterPro" id="IPR036390">
    <property type="entry name" value="WH_DNA-bd_sf"/>
</dbReference>
<feature type="domain" description="HTH marR-type" evidence="1">
    <location>
        <begin position="1"/>
        <end position="149"/>
    </location>
</feature>
<dbReference type="PRINTS" id="PR00598">
    <property type="entry name" value="HTHMARR"/>
</dbReference>
<dbReference type="RefSeq" id="WP_189563047.1">
    <property type="nucleotide sequence ID" value="NZ_BMXF01000001.1"/>
</dbReference>
<dbReference type="SMART" id="SM00347">
    <property type="entry name" value="HTH_MARR"/>
    <property type="match status" value="1"/>
</dbReference>
<dbReference type="SUPFAM" id="SSF46785">
    <property type="entry name" value="Winged helix' DNA-binding domain"/>
    <property type="match status" value="1"/>
</dbReference>
<dbReference type="GO" id="GO:0006950">
    <property type="term" value="P:response to stress"/>
    <property type="evidence" value="ECO:0007669"/>
    <property type="project" value="TreeGrafter"/>
</dbReference>
<dbReference type="Gene3D" id="1.10.10.10">
    <property type="entry name" value="Winged helix-like DNA-binding domain superfamily/Winged helix DNA-binding domain"/>
    <property type="match status" value="1"/>
</dbReference>
<comment type="caution">
    <text evidence="2">The sequence shown here is derived from an EMBL/GenBank/DDBJ whole genome shotgun (WGS) entry which is preliminary data.</text>
</comment>
<name>A0A8J3G897_9BACT</name>
<keyword evidence="3" id="KW-1185">Reference proteome</keyword>
<accession>A0A8J3G897</accession>
<dbReference type="InterPro" id="IPR036388">
    <property type="entry name" value="WH-like_DNA-bd_sf"/>
</dbReference>
<reference evidence="2 3" key="1">
    <citation type="journal article" date="2014" name="Int. J. Syst. Evol. Microbiol.">
        <title>Complete genome sequence of Corynebacterium casei LMG S-19264T (=DSM 44701T), isolated from a smear-ripened cheese.</title>
        <authorList>
            <consortium name="US DOE Joint Genome Institute (JGI-PGF)"/>
            <person name="Walter F."/>
            <person name="Albersmeier A."/>
            <person name="Kalinowski J."/>
            <person name="Ruckert C."/>
        </authorList>
    </citation>
    <scope>NUCLEOTIDE SEQUENCE [LARGE SCALE GENOMIC DNA]</scope>
    <source>
        <strain evidence="2 3">KCTC 12866</strain>
    </source>
</reference>
<dbReference type="PANTHER" id="PTHR33164:SF101">
    <property type="entry name" value="TRANSCRIPTIONAL REPRESSOR MPRA"/>
    <property type="match status" value="1"/>
</dbReference>
<dbReference type="PROSITE" id="PS50995">
    <property type="entry name" value="HTH_MARR_2"/>
    <property type="match status" value="1"/>
</dbReference>
<evidence type="ECO:0000259" key="1">
    <source>
        <dbReference type="PROSITE" id="PS50995"/>
    </source>
</evidence>
<proteinExistence type="predicted"/>
<sequence length="151" mass="17638">MSIEKAIKQTKFKTIYHKLVINLIYSGNWIVHQQYELLREYDLTPQQYNVLRILRGYHPKPMKVNAISERMLDQTSNTSRLVDKLLAKKLLIREVCSTDRRAVDVKITKDGLDLLSKIDPVIDEWEKNLHSISPEEAGELNNLLDKLRLPL</sequence>
<gene>
    <name evidence="2" type="ORF">GCM10007390_07970</name>
</gene>
<evidence type="ECO:0000313" key="2">
    <source>
        <dbReference type="EMBL" id="GHB56960.1"/>
    </source>
</evidence>
<evidence type="ECO:0000313" key="3">
    <source>
        <dbReference type="Proteomes" id="UP000598271"/>
    </source>
</evidence>
<protein>
    <submittedName>
        <fullName evidence="2">MarR family transcriptional regulator</fullName>
    </submittedName>
</protein>